<dbReference type="EMBL" id="JAUUTY010000004">
    <property type="protein sequence ID" value="KAK1646791.1"/>
    <property type="molecule type" value="Genomic_DNA"/>
</dbReference>
<feature type="compositionally biased region" description="Low complexity" evidence="1">
    <location>
        <begin position="56"/>
        <end position="80"/>
    </location>
</feature>
<reference evidence="3" key="1">
    <citation type="submission" date="2023-07" db="EMBL/GenBank/DDBJ databases">
        <title>A chromosome-level genome assembly of Lolium multiflorum.</title>
        <authorList>
            <person name="Chen Y."/>
            <person name="Copetti D."/>
            <person name="Kolliker R."/>
            <person name="Studer B."/>
        </authorList>
    </citation>
    <scope>NUCLEOTIDE SEQUENCE</scope>
    <source>
        <strain evidence="3">02402/16</strain>
        <tissue evidence="3">Leaf</tissue>
    </source>
</reference>
<name>A0AAD8S6S6_LOLMU</name>
<organism evidence="3 4">
    <name type="scientific">Lolium multiflorum</name>
    <name type="common">Italian ryegrass</name>
    <name type="synonym">Lolium perenne subsp. multiflorum</name>
    <dbReference type="NCBI Taxonomy" id="4521"/>
    <lineage>
        <taxon>Eukaryota</taxon>
        <taxon>Viridiplantae</taxon>
        <taxon>Streptophyta</taxon>
        <taxon>Embryophyta</taxon>
        <taxon>Tracheophyta</taxon>
        <taxon>Spermatophyta</taxon>
        <taxon>Magnoliopsida</taxon>
        <taxon>Liliopsida</taxon>
        <taxon>Poales</taxon>
        <taxon>Poaceae</taxon>
        <taxon>BOP clade</taxon>
        <taxon>Pooideae</taxon>
        <taxon>Poodae</taxon>
        <taxon>Poeae</taxon>
        <taxon>Poeae Chloroplast Group 2 (Poeae type)</taxon>
        <taxon>Loliodinae</taxon>
        <taxon>Loliinae</taxon>
        <taxon>Lolium</taxon>
    </lineage>
</organism>
<feature type="domain" description="Reverse transcriptase Ty1/copia-type" evidence="2">
    <location>
        <begin position="479"/>
        <end position="623"/>
    </location>
</feature>
<feature type="region of interest" description="Disordered" evidence="1">
    <location>
        <begin position="29"/>
        <end position="133"/>
    </location>
</feature>
<accession>A0AAD8S6S6</accession>
<sequence length="662" mass="71818">MTTLKLKSLSDEPRDLEFPIDDKIMLSTVGGSRRGSRTPLQPHALKTPTFEQPWHTALRGAAAPPGLGRPTPPAAGLSRGAHPRRARAAPMGPPPVFPPPLATVAADRRGPARHRPANRPRTGTRAPASPDRAAAPGVAAVAVAAVAWQRCGTGGANAAHPRSSPADTVRHGPPSQSVDRVVHAYSMPVPRAPTRASWGRVHPPHRTRATPAPPTARRLRDPASRPPVAPLMADSWRPSDDAPRSLPFCPPPRPRVSSAAPSLAPPPRCATPAAPAPVAAAARRLRLPPVRGASPPRRRAPDAPSPPAAAPSIAPATSRRPALLPAGRLRFCSPPVLAVPEPMLTRARAGVRRSFTRYPADQDVPAAPFTVASGQRNRYCRTTAAPSPPDRPSARRRDLAAAVRPLNRLRRLLFAKTTRSRCFARPDWRCHAEEYDAQPQQTGEPPRPRANVISGKWVFKHKLGPTCCTRRVSCVARASMDVSNAFLHGHLQEQVLANPSACDTERPMTCACSLVHVRTKQRRAVPRIAGFPHLGCFRSTRSASPFVYRTGHDMAYLLLYVDDIIPTASTAGLLRHLTDRLRAEFALKDLGPLHYFLGIEVVRRADGFFLHRKYAHELLERAGCLTQPCAYSCRHEGQALRRDGSPHPTRRSIAPLSVLFKI</sequence>
<feature type="compositionally biased region" description="Low complexity" evidence="1">
    <location>
        <begin position="270"/>
        <end position="295"/>
    </location>
</feature>
<dbReference type="Proteomes" id="UP001231189">
    <property type="component" value="Unassembled WGS sequence"/>
</dbReference>
<comment type="caution">
    <text evidence="3">The sequence shown here is derived from an EMBL/GenBank/DDBJ whole genome shotgun (WGS) entry which is preliminary data.</text>
</comment>
<gene>
    <name evidence="3" type="ORF">QYE76_064596</name>
</gene>
<dbReference type="Pfam" id="PF07727">
    <property type="entry name" value="RVT_2"/>
    <property type="match status" value="1"/>
</dbReference>
<feature type="compositionally biased region" description="Pro residues" evidence="1">
    <location>
        <begin position="91"/>
        <end position="101"/>
    </location>
</feature>
<dbReference type="AlphaFoldDB" id="A0AAD8S6S6"/>
<evidence type="ECO:0000259" key="2">
    <source>
        <dbReference type="Pfam" id="PF07727"/>
    </source>
</evidence>
<keyword evidence="4" id="KW-1185">Reference proteome</keyword>
<feature type="region of interest" description="Disordered" evidence="1">
    <location>
        <begin position="153"/>
        <end position="317"/>
    </location>
</feature>
<evidence type="ECO:0000313" key="4">
    <source>
        <dbReference type="Proteomes" id="UP001231189"/>
    </source>
</evidence>
<dbReference type="InterPro" id="IPR013103">
    <property type="entry name" value="RVT_2"/>
</dbReference>
<proteinExistence type="predicted"/>
<evidence type="ECO:0000313" key="3">
    <source>
        <dbReference type="EMBL" id="KAK1646791.1"/>
    </source>
</evidence>
<protein>
    <recommendedName>
        <fullName evidence="2">Reverse transcriptase Ty1/copia-type domain-containing protein</fullName>
    </recommendedName>
</protein>
<evidence type="ECO:0000256" key="1">
    <source>
        <dbReference type="SAM" id="MobiDB-lite"/>
    </source>
</evidence>